<dbReference type="GO" id="GO:0000727">
    <property type="term" value="P:double-strand break repair via break-induced replication"/>
    <property type="evidence" value="ECO:0007669"/>
    <property type="project" value="TreeGrafter"/>
</dbReference>
<dbReference type="SUPFAM" id="SSF52540">
    <property type="entry name" value="P-loop containing nucleoside triphosphate hydrolases"/>
    <property type="match status" value="1"/>
</dbReference>
<evidence type="ECO:0000256" key="9">
    <source>
        <dbReference type="ARBA" id="ARBA00022801"/>
    </source>
</evidence>
<dbReference type="GO" id="GO:0017116">
    <property type="term" value="F:single-stranded DNA helicase activity"/>
    <property type="evidence" value="ECO:0007669"/>
    <property type="project" value="TreeGrafter"/>
</dbReference>
<dbReference type="AlphaFoldDB" id="A0A9D4TR26"/>
<dbReference type="GO" id="GO:0008270">
    <property type="term" value="F:zinc ion binding"/>
    <property type="evidence" value="ECO:0007669"/>
    <property type="project" value="UniProtKB-KW"/>
</dbReference>
<keyword evidence="13" id="KW-0238">DNA-binding</keyword>
<dbReference type="InterPro" id="IPR027417">
    <property type="entry name" value="P-loop_NTPase"/>
</dbReference>
<dbReference type="InterPro" id="IPR018525">
    <property type="entry name" value="MCM_CS"/>
</dbReference>
<dbReference type="SMART" id="SM00350">
    <property type="entry name" value="MCM"/>
    <property type="match status" value="1"/>
</dbReference>
<dbReference type="FunFam" id="3.40.50.300:FF:000138">
    <property type="entry name" value="DNA helicase"/>
    <property type="match status" value="1"/>
</dbReference>
<dbReference type="PROSITE" id="PS00847">
    <property type="entry name" value="MCM_1"/>
    <property type="match status" value="1"/>
</dbReference>
<dbReference type="GO" id="GO:0005634">
    <property type="term" value="C:nucleus"/>
    <property type="evidence" value="ECO:0007669"/>
    <property type="project" value="UniProtKB-SubCell"/>
</dbReference>
<dbReference type="Proteomes" id="UP001055712">
    <property type="component" value="Unassembled WGS sequence"/>
</dbReference>
<dbReference type="PANTHER" id="PTHR11630:SF44">
    <property type="entry name" value="DNA REPLICATION LICENSING FACTOR MCM2"/>
    <property type="match status" value="1"/>
</dbReference>
<keyword evidence="10" id="KW-0347">Helicase</keyword>
<dbReference type="InterPro" id="IPR027925">
    <property type="entry name" value="MCM_N"/>
</dbReference>
<keyword evidence="15" id="KW-0131">Cell cycle</keyword>
<dbReference type="SUPFAM" id="SSF50249">
    <property type="entry name" value="Nucleic acid-binding proteins"/>
    <property type="match status" value="1"/>
</dbReference>
<sequence>MADRDPRDDDEVVHSGDEEEPSQLAAEGSDDEGEDLLNGMEADYRPMEHLDRYERVGIDDGFIDDVTEEERFAARLAAEEELADRDVLEGRLTGRRRGLPAALEEELDEDERRPRRRRRLEEAQAGMEEEEELGEVEIDLDQARGPIAEWIAQEPVRREVRRRFARLLKTFTDESGDSVYKQRVRDMVRTNSSSLEVDYLDIANTMPVVAIWLADHPKEMLPLLGETAMEVALEVFEDYSNVTDTVHVRIANIPLQESLRDLRHFHLNQLVRVDGVVTRRTGVYPQLQRTFFDCLKCAAVLGPYFQTGDREIKLGSCPSCQSKGPFQVNVKETVYRNYQKVTLQESPGSVPAGRLPRSKQIILLHDLVDSVRPGEEVIVTGIYQHSFEATQNARHGFPVYSVCIEANHLQKKGDQYSAARLTDDDKAEIRALGRDPRIGERIVSSIAPSIYGHTNIKQGITLALFGGQEKHPSATHRLRGDINMLLLGDPGTAKSQFLKYIERVAHRAVYTTGKGASAVGLTAAVHKDAITGEWTLEGGALVLADRGVCLIDEFDKMNDQDRVSIHEAMEQQSISISKAGIVTSLQARCSVIAAANPIGGRYDASKTFSENVELTDPILSRFDICCVIRDTVDPVNDERLAKFVVGSHAASHPDDIAAAREAEEEALGGGGAAAAAAGTAGAGSGTVDQLSQQMLRKYITYAKQTCHPKLQTGDYDKIARVYAELRRESSVTHGMPIAVRHLESMIRMSEARAAMHLREYVTDADIDCAIKIMLESFVASQKLSVQKALRRKFRRYLAAAADFNGLVLLKLQECLRDARRVEAITGQQDDDSNYVVPLRQLEERCRDLDIFDLQPFLASPSFVEAGFKLAEGGQNVLLARG</sequence>
<evidence type="ECO:0000256" key="3">
    <source>
        <dbReference type="ARBA" id="ARBA00012551"/>
    </source>
</evidence>
<evidence type="ECO:0000256" key="4">
    <source>
        <dbReference type="ARBA" id="ARBA00018925"/>
    </source>
</evidence>
<evidence type="ECO:0000256" key="12">
    <source>
        <dbReference type="ARBA" id="ARBA00022840"/>
    </source>
</evidence>
<dbReference type="EMBL" id="SIDB01000005">
    <property type="protein sequence ID" value="KAI3432277.1"/>
    <property type="molecule type" value="Genomic_DNA"/>
</dbReference>
<reference evidence="19" key="2">
    <citation type="submission" date="2020-11" db="EMBL/GenBank/DDBJ databases">
        <authorList>
            <person name="Cecchin M."/>
            <person name="Marcolungo L."/>
            <person name="Rossato M."/>
            <person name="Girolomoni L."/>
            <person name="Cosentino E."/>
            <person name="Cuine S."/>
            <person name="Li-Beisson Y."/>
            <person name="Delledonne M."/>
            <person name="Ballottari M."/>
        </authorList>
    </citation>
    <scope>NUCLEOTIDE SEQUENCE</scope>
    <source>
        <strain evidence="19">211/11P</strain>
        <tissue evidence="19">Whole cell</tissue>
    </source>
</reference>
<dbReference type="GO" id="GO:0016787">
    <property type="term" value="F:hydrolase activity"/>
    <property type="evidence" value="ECO:0007669"/>
    <property type="project" value="UniProtKB-KW"/>
</dbReference>
<dbReference type="InterPro" id="IPR008045">
    <property type="entry name" value="MCM2"/>
</dbReference>
<dbReference type="Pfam" id="PF00493">
    <property type="entry name" value="MCM"/>
    <property type="match status" value="1"/>
</dbReference>
<gene>
    <name evidence="19" type="ORF">D9Q98_003837</name>
</gene>
<organism evidence="19 20">
    <name type="scientific">Chlorella vulgaris</name>
    <name type="common">Green alga</name>
    <dbReference type="NCBI Taxonomy" id="3077"/>
    <lineage>
        <taxon>Eukaryota</taxon>
        <taxon>Viridiplantae</taxon>
        <taxon>Chlorophyta</taxon>
        <taxon>core chlorophytes</taxon>
        <taxon>Trebouxiophyceae</taxon>
        <taxon>Chlorellales</taxon>
        <taxon>Chlorellaceae</taxon>
        <taxon>Chlorella clade</taxon>
        <taxon>Chlorella</taxon>
    </lineage>
</organism>
<evidence type="ECO:0000259" key="18">
    <source>
        <dbReference type="PROSITE" id="PS50051"/>
    </source>
</evidence>
<dbReference type="EC" id="3.6.4.12" evidence="3"/>
<keyword evidence="20" id="KW-1185">Reference proteome</keyword>
<dbReference type="InterPro" id="IPR041562">
    <property type="entry name" value="MCM_lid"/>
</dbReference>
<reference evidence="19" key="1">
    <citation type="journal article" date="2019" name="Plant J.">
        <title>Chlorella vulgaris genome assembly and annotation reveals the molecular basis for metabolic acclimation to high light conditions.</title>
        <authorList>
            <person name="Cecchin M."/>
            <person name="Marcolungo L."/>
            <person name="Rossato M."/>
            <person name="Girolomoni L."/>
            <person name="Cosentino E."/>
            <person name="Cuine S."/>
            <person name="Li-Beisson Y."/>
            <person name="Delledonne M."/>
            <person name="Ballottari M."/>
        </authorList>
    </citation>
    <scope>NUCLEOTIDE SEQUENCE</scope>
    <source>
        <strain evidence="19">211/11P</strain>
    </source>
</reference>
<dbReference type="GO" id="GO:0005524">
    <property type="term" value="F:ATP binding"/>
    <property type="evidence" value="ECO:0007669"/>
    <property type="project" value="UniProtKB-KW"/>
</dbReference>
<evidence type="ECO:0000256" key="6">
    <source>
        <dbReference type="ARBA" id="ARBA00022723"/>
    </source>
</evidence>
<evidence type="ECO:0000256" key="8">
    <source>
        <dbReference type="ARBA" id="ARBA00022771"/>
    </source>
</evidence>
<protein>
    <recommendedName>
        <fullName evidence="4">DNA replication licensing factor MCM2</fullName>
        <ecNumber evidence="3">3.6.4.12</ecNumber>
    </recommendedName>
</protein>
<proteinExistence type="inferred from homology"/>
<dbReference type="GO" id="GO:0003697">
    <property type="term" value="F:single-stranded DNA binding"/>
    <property type="evidence" value="ECO:0007669"/>
    <property type="project" value="TreeGrafter"/>
</dbReference>
<dbReference type="Pfam" id="PF17207">
    <property type="entry name" value="MCM_OB"/>
    <property type="match status" value="1"/>
</dbReference>
<evidence type="ECO:0000256" key="14">
    <source>
        <dbReference type="ARBA" id="ARBA00023242"/>
    </source>
</evidence>
<evidence type="ECO:0000256" key="2">
    <source>
        <dbReference type="ARBA" id="ARBA00008010"/>
    </source>
</evidence>
<evidence type="ECO:0000256" key="5">
    <source>
        <dbReference type="ARBA" id="ARBA00022705"/>
    </source>
</evidence>
<evidence type="ECO:0000256" key="16">
    <source>
        <dbReference type="ARBA" id="ARBA00047995"/>
    </source>
</evidence>
<comment type="catalytic activity">
    <reaction evidence="16">
        <text>ATP + H2O = ADP + phosphate + H(+)</text>
        <dbReference type="Rhea" id="RHEA:13065"/>
        <dbReference type="ChEBI" id="CHEBI:15377"/>
        <dbReference type="ChEBI" id="CHEBI:15378"/>
        <dbReference type="ChEBI" id="CHEBI:30616"/>
        <dbReference type="ChEBI" id="CHEBI:43474"/>
        <dbReference type="ChEBI" id="CHEBI:456216"/>
        <dbReference type="EC" id="3.6.4.12"/>
    </reaction>
</comment>
<evidence type="ECO:0000256" key="1">
    <source>
        <dbReference type="ARBA" id="ARBA00004123"/>
    </source>
</evidence>
<keyword evidence="9" id="KW-0378">Hydrolase</keyword>
<dbReference type="InterPro" id="IPR033762">
    <property type="entry name" value="MCM_OB"/>
</dbReference>
<keyword evidence="7" id="KW-0547">Nucleotide-binding</keyword>
<dbReference type="PRINTS" id="PR01658">
    <property type="entry name" value="MCMPROTEIN2"/>
</dbReference>
<comment type="caution">
    <text evidence="19">The sequence shown here is derived from an EMBL/GenBank/DDBJ whole genome shotgun (WGS) entry which is preliminary data.</text>
</comment>
<keyword evidence="12" id="KW-0067">ATP-binding</keyword>
<accession>A0A9D4TR26</accession>
<keyword evidence="6" id="KW-0479">Metal-binding</keyword>
<dbReference type="Pfam" id="PF14551">
    <property type="entry name" value="MCM_N"/>
    <property type="match status" value="1"/>
</dbReference>
<dbReference type="Pfam" id="PF23669">
    <property type="entry name" value="WHD_MCM2"/>
    <property type="match status" value="1"/>
</dbReference>
<evidence type="ECO:0000256" key="13">
    <source>
        <dbReference type="ARBA" id="ARBA00023125"/>
    </source>
</evidence>
<dbReference type="InterPro" id="IPR031327">
    <property type="entry name" value="MCM"/>
</dbReference>
<dbReference type="PROSITE" id="PS50051">
    <property type="entry name" value="MCM_2"/>
    <property type="match status" value="1"/>
</dbReference>
<dbReference type="PRINTS" id="PR01657">
    <property type="entry name" value="MCMFAMILY"/>
</dbReference>
<evidence type="ECO:0000313" key="20">
    <source>
        <dbReference type="Proteomes" id="UP001055712"/>
    </source>
</evidence>
<comment type="subcellular location">
    <subcellularLocation>
        <location evidence="1">Nucleus</location>
    </subcellularLocation>
</comment>
<dbReference type="Gene3D" id="3.40.50.300">
    <property type="entry name" value="P-loop containing nucleotide triphosphate hydrolases"/>
    <property type="match status" value="1"/>
</dbReference>
<dbReference type="Gene3D" id="2.40.50.140">
    <property type="entry name" value="Nucleic acid-binding proteins"/>
    <property type="match status" value="1"/>
</dbReference>
<dbReference type="InterPro" id="IPR001208">
    <property type="entry name" value="MCM_dom"/>
</dbReference>
<keyword evidence="11" id="KW-0862">Zinc</keyword>
<name>A0A9D4TR26_CHLVU</name>
<dbReference type="Gene3D" id="2.20.28.10">
    <property type="match status" value="1"/>
</dbReference>
<feature type="region of interest" description="Disordered" evidence="17">
    <location>
        <begin position="1"/>
        <end position="43"/>
    </location>
</feature>
<dbReference type="GO" id="GO:1902975">
    <property type="term" value="P:mitotic DNA replication initiation"/>
    <property type="evidence" value="ECO:0007669"/>
    <property type="project" value="TreeGrafter"/>
</dbReference>
<dbReference type="Gene3D" id="3.30.1640.10">
    <property type="entry name" value="mini-chromosome maintenance (MCM) complex, chain A, domain 1"/>
    <property type="match status" value="1"/>
</dbReference>
<dbReference type="GO" id="GO:0043138">
    <property type="term" value="F:3'-5' DNA helicase activity"/>
    <property type="evidence" value="ECO:0007669"/>
    <property type="project" value="TreeGrafter"/>
</dbReference>
<evidence type="ECO:0000256" key="10">
    <source>
        <dbReference type="ARBA" id="ARBA00022806"/>
    </source>
</evidence>
<keyword evidence="14" id="KW-0539">Nucleus</keyword>
<evidence type="ECO:0000256" key="11">
    <source>
        <dbReference type="ARBA" id="ARBA00022833"/>
    </source>
</evidence>
<dbReference type="PANTHER" id="PTHR11630">
    <property type="entry name" value="DNA REPLICATION LICENSING FACTOR MCM FAMILY MEMBER"/>
    <property type="match status" value="1"/>
</dbReference>
<feature type="compositionally biased region" description="Basic and acidic residues" evidence="17">
    <location>
        <begin position="1"/>
        <end position="16"/>
    </location>
</feature>
<dbReference type="OrthoDB" id="844at2759"/>
<feature type="domain" description="MCM C-terminal AAA(+) ATPase" evidence="18">
    <location>
        <begin position="438"/>
        <end position="644"/>
    </location>
</feature>
<evidence type="ECO:0000313" key="19">
    <source>
        <dbReference type="EMBL" id="KAI3432277.1"/>
    </source>
</evidence>
<dbReference type="InterPro" id="IPR059098">
    <property type="entry name" value="WHD_MCM2"/>
</dbReference>
<dbReference type="GO" id="GO:0042555">
    <property type="term" value="C:MCM complex"/>
    <property type="evidence" value="ECO:0007669"/>
    <property type="project" value="InterPro"/>
</dbReference>
<dbReference type="Pfam" id="PF12619">
    <property type="entry name" value="MCM2_N"/>
    <property type="match status" value="1"/>
</dbReference>
<evidence type="ECO:0000256" key="7">
    <source>
        <dbReference type="ARBA" id="ARBA00022741"/>
    </source>
</evidence>
<comment type="similarity">
    <text evidence="2">Belongs to the MCM family.</text>
</comment>
<keyword evidence="5" id="KW-0235">DNA replication</keyword>
<evidence type="ECO:0000256" key="15">
    <source>
        <dbReference type="ARBA" id="ARBA00023306"/>
    </source>
</evidence>
<dbReference type="Pfam" id="PF17855">
    <property type="entry name" value="MCM_lid"/>
    <property type="match status" value="1"/>
</dbReference>
<evidence type="ECO:0000256" key="17">
    <source>
        <dbReference type="SAM" id="MobiDB-lite"/>
    </source>
</evidence>
<dbReference type="InterPro" id="IPR012340">
    <property type="entry name" value="NA-bd_OB-fold"/>
</dbReference>
<keyword evidence="8" id="KW-0863">Zinc-finger</keyword>